<feature type="domain" description="HTH iclR-type" evidence="4">
    <location>
        <begin position="15"/>
        <end position="77"/>
    </location>
</feature>
<keyword evidence="2" id="KW-0238">DNA-binding</keyword>
<protein>
    <submittedName>
        <fullName evidence="6">Transcriptional regulator, IclR family</fullName>
    </submittedName>
</protein>
<dbReference type="NCBIfam" id="NF007341">
    <property type="entry name" value="PRK09834.1-3"/>
    <property type="match status" value="1"/>
</dbReference>
<keyword evidence="1" id="KW-0805">Transcription regulation</keyword>
<dbReference type="InterPro" id="IPR036390">
    <property type="entry name" value="WH_DNA-bd_sf"/>
</dbReference>
<keyword evidence="7" id="KW-1185">Reference proteome</keyword>
<evidence type="ECO:0000256" key="1">
    <source>
        <dbReference type="ARBA" id="ARBA00023015"/>
    </source>
</evidence>
<dbReference type="InterPro" id="IPR029016">
    <property type="entry name" value="GAF-like_dom_sf"/>
</dbReference>
<dbReference type="Gene3D" id="1.10.10.10">
    <property type="entry name" value="Winged helix-like DNA-binding domain superfamily/Winged helix DNA-binding domain"/>
    <property type="match status" value="1"/>
</dbReference>
<dbReference type="InterPro" id="IPR014757">
    <property type="entry name" value="Tscrpt_reg_IclR_C"/>
</dbReference>
<dbReference type="SUPFAM" id="SSF46785">
    <property type="entry name" value="Winged helix' DNA-binding domain"/>
    <property type="match status" value="1"/>
</dbReference>
<dbReference type="InterPro" id="IPR050707">
    <property type="entry name" value="HTH_MetabolicPath_Reg"/>
</dbReference>
<dbReference type="RefSeq" id="WP_072325261.1">
    <property type="nucleotide sequence ID" value="NZ_FPJW01000002.1"/>
</dbReference>
<dbReference type="Proteomes" id="UP000182350">
    <property type="component" value="Unassembled WGS sequence"/>
</dbReference>
<dbReference type="SMART" id="SM00346">
    <property type="entry name" value="HTH_ICLR"/>
    <property type="match status" value="1"/>
</dbReference>
<feature type="domain" description="IclR-ED" evidence="5">
    <location>
        <begin position="78"/>
        <end position="265"/>
    </location>
</feature>
<evidence type="ECO:0000313" key="7">
    <source>
        <dbReference type="Proteomes" id="UP000182350"/>
    </source>
</evidence>
<dbReference type="AlphaFoldDB" id="A0A1K1VKD7"/>
<dbReference type="PROSITE" id="PS51078">
    <property type="entry name" value="ICLR_ED"/>
    <property type="match status" value="1"/>
</dbReference>
<dbReference type="Pfam" id="PF01614">
    <property type="entry name" value="IclR_C"/>
    <property type="match status" value="1"/>
</dbReference>
<accession>A0A1K1VKD7</accession>
<dbReference type="FunFam" id="1.10.10.10:FF:000056">
    <property type="entry name" value="IclR family transcriptional regulator"/>
    <property type="match status" value="1"/>
</dbReference>
<reference evidence="6 7" key="1">
    <citation type="submission" date="2016-11" db="EMBL/GenBank/DDBJ databases">
        <authorList>
            <person name="Jaros S."/>
            <person name="Januszkiewicz K."/>
            <person name="Wedrychowicz H."/>
        </authorList>
    </citation>
    <scope>NUCLEOTIDE SEQUENCE [LARGE SCALE GENOMIC DNA]</scope>
    <source>
        <strain evidence="6 7">DSM 21637</strain>
    </source>
</reference>
<evidence type="ECO:0000259" key="4">
    <source>
        <dbReference type="PROSITE" id="PS51077"/>
    </source>
</evidence>
<dbReference type="PROSITE" id="PS51077">
    <property type="entry name" value="HTH_ICLR"/>
    <property type="match status" value="1"/>
</dbReference>
<dbReference type="EMBL" id="FPJW01000002">
    <property type="protein sequence ID" value="SFX25625.1"/>
    <property type="molecule type" value="Genomic_DNA"/>
</dbReference>
<dbReference type="GO" id="GO:0045892">
    <property type="term" value="P:negative regulation of DNA-templated transcription"/>
    <property type="evidence" value="ECO:0007669"/>
    <property type="project" value="TreeGrafter"/>
</dbReference>
<dbReference type="GO" id="GO:0003677">
    <property type="term" value="F:DNA binding"/>
    <property type="evidence" value="ECO:0007669"/>
    <property type="project" value="UniProtKB-KW"/>
</dbReference>
<evidence type="ECO:0000256" key="2">
    <source>
        <dbReference type="ARBA" id="ARBA00023125"/>
    </source>
</evidence>
<dbReference type="InterPro" id="IPR036388">
    <property type="entry name" value="WH-like_DNA-bd_sf"/>
</dbReference>
<dbReference type="STRING" id="1122209.SAMN02745752_01048"/>
<evidence type="ECO:0000259" key="5">
    <source>
        <dbReference type="PROSITE" id="PS51078"/>
    </source>
</evidence>
<dbReference type="Gene3D" id="3.30.450.40">
    <property type="match status" value="1"/>
</dbReference>
<dbReference type="GO" id="GO:0003700">
    <property type="term" value="F:DNA-binding transcription factor activity"/>
    <property type="evidence" value="ECO:0007669"/>
    <property type="project" value="TreeGrafter"/>
</dbReference>
<gene>
    <name evidence="6" type="ORF">SAMN02745752_01048</name>
</gene>
<name>A0A1K1VKD7_9GAMM</name>
<sequence>MNKVIEDKNTEYKQVRGLMRGLQLLNMLNRIDGGCTCTELARRTGIHRTTVRRLLETLQQEGYVRRSASDDSFQLTMKVRELSEGFRDDQWVSELAAPLLAELLQEVAWPTDICTLDGDAMVVRETTHRFSRLSFHRSMIGRRLPILTTATGRAYFAFCPETERMELLELLAARPGKEGELARDQEYISNLIQRTRNRGYGENYAEWAEEEKIASIALPIFQGQRVIGVLNLVYVAKAMLIEEAARKHLARMQETVQKIENSLRMTVSS</sequence>
<evidence type="ECO:0000313" key="6">
    <source>
        <dbReference type="EMBL" id="SFX25625.1"/>
    </source>
</evidence>
<dbReference type="Pfam" id="PF09339">
    <property type="entry name" value="HTH_IclR"/>
    <property type="match status" value="1"/>
</dbReference>
<dbReference type="SUPFAM" id="SSF55781">
    <property type="entry name" value="GAF domain-like"/>
    <property type="match status" value="1"/>
</dbReference>
<evidence type="ECO:0000256" key="3">
    <source>
        <dbReference type="ARBA" id="ARBA00023163"/>
    </source>
</evidence>
<dbReference type="InterPro" id="IPR005471">
    <property type="entry name" value="Tscrpt_reg_IclR_N"/>
</dbReference>
<dbReference type="PANTHER" id="PTHR30136">
    <property type="entry name" value="HELIX-TURN-HELIX TRANSCRIPTIONAL REGULATOR, ICLR FAMILY"/>
    <property type="match status" value="1"/>
</dbReference>
<dbReference type="PANTHER" id="PTHR30136:SF23">
    <property type="entry name" value="DNA-BINDING TRANSCRIPTIONAL ACTIVATOR MHPR"/>
    <property type="match status" value="1"/>
</dbReference>
<organism evidence="6 7">
    <name type="scientific">Marinospirillum alkaliphilum DSM 21637</name>
    <dbReference type="NCBI Taxonomy" id="1122209"/>
    <lineage>
        <taxon>Bacteria</taxon>
        <taxon>Pseudomonadati</taxon>
        <taxon>Pseudomonadota</taxon>
        <taxon>Gammaproteobacteria</taxon>
        <taxon>Oceanospirillales</taxon>
        <taxon>Oceanospirillaceae</taxon>
        <taxon>Marinospirillum</taxon>
    </lineage>
</organism>
<proteinExistence type="predicted"/>
<keyword evidence="3" id="KW-0804">Transcription</keyword>